<dbReference type="Pfam" id="PF13426">
    <property type="entry name" value="PAS_9"/>
    <property type="match status" value="1"/>
</dbReference>
<organism evidence="19">
    <name type="scientific">hydrothermal vent metagenome</name>
    <dbReference type="NCBI Taxonomy" id="652676"/>
    <lineage>
        <taxon>unclassified sequences</taxon>
        <taxon>metagenomes</taxon>
        <taxon>ecological metagenomes</taxon>
    </lineage>
</organism>
<dbReference type="SUPFAM" id="SSF55874">
    <property type="entry name" value="ATPase domain of HSP90 chaperone/DNA topoisomerase II/histidine kinase"/>
    <property type="match status" value="1"/>
</dbReference>
<dbReference type="InterPro" id="IPR036097">
    <property type="entry name" value="HisK_dim/P_sf"/>
</dbReference>
<dbReference type="InterPro" id="IPR003660">
    <property type="entry name" value="HAMP_dom"/>
</dbReference>
<keyword evidence="12" id="KW-0902">Two-component regulatory system</keyword>
<dbReference type="FunFam" id="1.10.287.130:FF:000001">
    <property type="entry name" value="Two-component sensor histidine kinase"/>
    <property type="match status" value="1"/>
</dbReference>
<dbReference type="Pfam" id="PF02743">
    <property type="entry name" value="dCache_1"/>
    <property type="match status" value="1"/>
</dbReference>
<evidence type="ECO:0000256" key="12">
    <source>
        <dbReference type="ARBA" id="ARBA00023012"/>
    </source>
</evidence>
<feature type="domain" description="PAS" evidence="16">
    <location>
        <begin position="752"/>
        <end position="797"/>
    </location>
</feature>
<dbReference type="EC" id="2.7.13.3" evidence="3"/>
<dbReference type="AlphaFoldDB" id="A0A3B0VG34"/>
<evidence type="ECO:0000256" key="13">
    <source>
        <dbReference type="ARBA" id="ARBA00023136"/>
    </source>
</evidence>
<feature type="domain" description="PAC" evidence="17">
    <location>
        <begin position="818"/>
        <end position="868"/>
    </location>
</feature>
<dbReference type="PANTHER" id="PTHR42878:SF7">
    <property type="entry name" value="SENSOR HISTIDINE KINASE GLRK"/>
    <property type="match status" value="1"/>
</dbReference>
<dbReference type="PROSITE" id="PS50109">
    <property type="entry name" value="HIS_KIN"/>
    <property type="match status" value="1"/>
</dbReference>
<dbReference type="GO" id="GO:0007234">
    <property type="term" value="P:osmosensory signaling via phosphorelay pathway"/>
    <property type="evidence" value="ECO:0007669"/>
    <property type="project" value="TreeGrafter"/>
</dbReference>
<evidence type="ECO:0000256" key="10">
    <source>
        <dbReference type="ARBA" id="ARBA00022840"/>
    </source>
</evidence>
<feature type="domain" description="Histidine kinase" evidence="15">
    <location>
        <begin position="872"/>
        <end position="1088"/>
    </location>
</feature>
<dbReference type="GO" id="GO:0000156">
    <property type="term" value="F:phosphorelay response regulator activity"/>
    <property type="evidence" value="ECO:0007669"/>
    <property type="project" value="TreeGrafter"/>
</dbReference>
<dbReference type="InterPro" id="IPR050351">
    <property type="entry name" value="BphY/WalK/GraS-like"/>
</dbReference>
<dbReference type="Gene3D" id="3.30.450.20">
    <property type="entry name" value="PAS domain"/>
    <property type="match status" value="2"/>
</dbReference>
<feature type="transmembrane region" description="Helical" evidence="14">
    <location>
        <begin position="246"/>
        <end position="267"/>
    </location>
</feature>
<dbReference type="InterPro" id="IPR003661">
    <property type="entry name" value="HisK_dim/P_dom"/>
</dbReference>
<dbReference type="CDD" id="cd18773">
    <property type="entry name" value="PDC1_HK_sensor"/>
    <property type="match status" value="1"/>
</dbReference>
<evidence type="ECO:0000256" key="5">
    <source>
        <dbReference type="ARBA" id="ARBA00022553"/>
    </source>
</evidence>
<dbReference type="InterPro" id="IPR036890">
    <property type="entry name" value="HATPase_C_sf"/>
</dbReference>
<comment type="subcellular location">
    <subcellularLocation>
        <location evidence="2">Cell membrane</location>
        <topology evidence="2">Multi-pass membrane protein</topology>
    </subcellularLocation>
</comment>
<dbReference type="InterPro" id="IPR035965">
    <property type="entry name" value="PAS-like_dom_sf"/>
</dbReference>
<evidence type="ECO:0000256" key="8">
    <source>
        <dbReference type="ARBA" id="ARBA00022741"/>
    </source>
</evidence>
<feature type="transmembrane region" description="Helical" evidence="14">
    <location>
        <begin position="52"/>
        <end position="73"/>
    </location>
</feature>
<evidence type="ECO:0000256" key="1">
    <source>
        <dbReference type="ARBA" id="ARBA00000085"/>
    </source>
</evidence>
<dbReference type="GO" id="GO:0005886">
    <property type="term" value="C:plasma membrane"/>
    <property type="evidence" value="ECO:0007669"/>
    <property type="project" value="UniProtKB-SubCell"/>
</dbReference>
<dbReference type="Gene3D" id="6.10.340.10">
    <property type="match status" value="1"/>
</dbReference>
<dbReference type="InterPro" id="IPR029016">
    <property type="entry name" value="GAF-like_dom_sf"/>
</dbReference>
<protein>
    <recommendedName>
        <fullName evidence="3">histidine kinase</fullName>
        <ecNumber evidence="3">2.7.13.3</ecNumber>
    </recommendedName>
</protein>
<dbReference type="Pfam" id="PF00512">
    <property type="entry name" value="HisKA"/>
    <property type="match status" value="1"/>
</dbReference>
<keyword evidence="6" id="KW-0808">Transferase</keyword>
<dbReference type="CDD" id="cd00082">
    <property type="entry name" value="HisKA"/>
    <property type="match status" value="1"/>
</dbReference>
<dbReference type="Pfam" id="PF00672">
    <property type="entry name" value="HAMP"/>
    <property type="match status" value="1"/>
</dbReference>
<dbReference type="FunFam" id="3.30.565.10:FF:000023">
    <property type="entry name" value="PAS domain-containing sensor histidine kinase"/>
    <property type="match status" value="1"/>
</dbReference>
<feature type="domain" description="HAMP" evidence="18">
    <location>
        <begin position="539"/>
        <end position="592"/>
    </location>
</feature>
<dbReference type="SMART" id="SM00304">
    <property type="entry name" value="HAMP"/>
    <property type="match status" value="1"/>
</dbReference>
<gene>
    <name evidence="19" type="ORF">MNBD_CHLOROFLEXI01-1801</name>
</gene>
<dbReference type="CDD" id="cd00075">
    <property type="entry name" value="HATPase"/>
    <property type="match status" value="1"/>
</dbReference>
<dbReference type="GO" id="GO:0000155">
    <property type="term" value="F:phosphorelay sensor kinase activity"/>
    <property type="evidence" value="ECO:0007669"/>
    <property type="project" value="InterPro"/>
</dbReference>
<dbReference type="InterPro" id="IPR000014">
    <property type="entry name" value="PAS"/>
</dbReference>
<dbReference type="CDD" id="cd18774">
    <property type="entry name" value="PDC2_HK_sensor"/>
    <property type="match status" value="1"/>
</dbReference>
<proteinExistence type="predicted"/>
<evidence type="ECO:0000259" key="17">
    <source>
        <dbReference type="PROSITE" id="PS50113"/>
    </source>
</evidence>
<keyword evidence="10" id="KW-0067">ATP-binding</keyword>
<dbReference type="InterPro" id="IPR003594">
    <property type="entry name" value="HATPase_dom"/>
</dbReference>
<dbReference type="PANTHER" id="PTHR42878">
    <property type="entry name" value="TWO-COMPONENT HISTIDINE KINASE"/>
    <property type="match status" value="1"/>
</dbReference>
<dbReference type="Pfam" id="PF02518">
    <property type="entry name" value="HATPase_c"/>
    <property type="match status" value="1"/>
</dbReference>
<reference evidence="19" key="1">
    <citation type="submission" date="2018-06" db="EMBL/GenBank/DDBJ databases">
        <authorList>
            <person name="Zhirakovskaya E."/>
        </authorList>
    </citation>
    <scope>NUCLEOTIDE SEQUENCE</scope>
</reference>
<dbReference type="InterPro" id="IPR033479">
    <property type="entry name" value="dCache_1"/>
</dbReference>
<evidence type="ECO:0000256" key="3">
    <source>
        <dbReference type="ARBA" id="ARBA00012438"/>
    </source>
</evidence>
<keyword evidence="7 14" id="KW-0812">Transmembrane</keyword>
<dbReference type="GO" id="GO:0030295">
    <property type="term" value="F:protein kinase activator activity"/>
    <property type="evidence" value="ECO:0007669"/>
    <property type="project" value="TreeGrafter"/>
</dbReference>
<sequence length="1101" mass="120131">MPVNLWGVSGNISLDLPNRAVGYLLLLLCFSLFVYLIARYRPVYQRFSQKQWVWTVALSLGGFFASQLFPLHLPFNLPPVAQLPDNAAVLLSFIPLLLAGIMLGTPGALLVGTFTGLGFSLGQTHQLFEIFWGAFTAVSIARLIQQPYKGRIYDWLRQPVLVGGLAGLLFTVLRGISTFVAVDVAGLSALDQALVVAAASFWPRLLEGLLAGGAVSFILRSLPNLQPSQSLISPPTHRSLQNRLQLNYFAFAALLILLSITVVYNLAISVSTRLIIDQMAYNATVVSTEIPQFVSQLDSQLTLFDEDQAALLSADTAVATDALEALYRRNPSYGYLLLANESGDVTAVFPPDGTSPELSPNEEAAVRDAYQRSNKNATLANMPTSEQVLSLVVPVRVDDGETAVVLIGRLANLSIERFLVGLQGTAGSGIGFLVNEDGQILAHPQDAFVRDEWPGEADALRSLWFTRSEAGQAYRGWLQGSSTRDLIYTQKLSDPNWTIVTAVPYEVVLGQALRIGWPLLLVLVLGTALFYTNVSLLGRDITQSINKIVSTSKTMAAGGSWSATDLEQREDEIGELNQAFIQMQRATRKQLNDLSLLLGTSHDVSTSIDLTQGIPAVLRGALRGTGAAGARAVVLNPSGGNPLSFGEGPAAEAMKLLDRAIMTRLRYMPELMLATANQIRATLELDRDEEPPVPALVAIPLYSNDRFQGILWLGYRRAHSYDISERNLLITLASQTAVLVENARLYATAEGGRRRLAAVLASTTDAVIVTDQTERILLINRAAERIFDLSASKVTGRPVASVIESTPLVEALTGQEEHTRNLELPIGDGKTYYASASTIVSNEGQIFGRVAVLRDITHLKEIDEMKSDFVATVSHDLRSPLTYMRGYATMVPMVDDLTPKQHEYLGKILTGIDQMSQLVDDLLDLGRIEAGVDLARERIEVKPLLEDIVEEYWQHARLAGIKLHVDVADDISPVVGDGSLIRQAITNLIGNGIKYAPDSGSMWLKAEQKNGELILSVQDSGPGIPKQDQLRLFEKFYRVKQRGTEKVKGSGLGLAIVRSIAERHGGRVWCFSQQGEGCTFSISLPSYQNEHPTKFSVASNQ</sequence>
<comment type="catalytic activity">
    <reaction evidence="1">
        <text>ATP + protein L-histidine = ADP + protein N-phospho-L-histidine.</text>
        <dbReference type="EC" id="2.7.13.3"/>
    </reaction>
</comment>
<accession>A0A3B0VG34</accession>
<keyword evidence="4" id="KW-1003">Cell membrane</keyword>
<evidence type="ECO:0000256" key="9">
    <source>
        <dbReference type="ARBA" id="ARBA00022777"/>
    </source>
</evidence>
<dbReference type="SUPFAM" id="SSF55781">
    <property type="entry name" value="GAF domain-like"/>
    <property type="match status" value="1"/>
</dbReference>
<evidence type="ECO:0000256" key="14">
    <source>
        <dbReference type="SAM" id="Phobius"/>
    </source>
</evidence>
<dbReference type="PROSITE" id="PS50112">
    <property type="entry name" value="PAS"/>
    <property type="match status" value="1"/>
</dbReference>
<dbReference type="Gene3D" id="1.10.287.130">
    <property type="match status" value="1"/>
</dbReference>
<dbReference type="SUPFAM" id="SSF55785">
    <property type="entry name" value="PYP-like sensor domain (PAS domain)"/>
    <property type="match status" value="1"/>
</dbReference>
<dbReference type="PROSITE" id="PS50113">
    <property type="entry name" value="PAC"/>
    <property type="match status" value="1"/>
</dbReference>
<feature type="transmembrane region" description="Helical" evidence="14">
    <location>
        <begin position="93"/>
        <end position="115"/>
    </location>
</feature>
<feature type="transmembrane region" description="Helical" evidence="14">
    <location>
        <begin position="156"/>
        <end position="173"/>
    </location>
</feature>
<evidence type="ECO:0000256" key="11">
    <source>
        <dbReference type="ARBA" id="ARBA00022989"/>
    </source>
</evidence>
<dbReference type="PROSITE" id="PS50885">
    <property type="entry name" value="HAMP"/>
    <property type="match status" value="1"/>
</dbReference>
<keyword evidence="11 14" id="KW-1133">Transmembrane helix</keyword>
<dbReference type="InterPro" id="IPR004358">
    <property type="entry name" value="Sig_transdc_His_kin-like_C"/>
</dbReference>
<evidence type="ECO:0000259" key="15">
    <source>
        <dbReference type="PROSITE" id="PS50109"/>
    </source>
</evidence>
<keyword evidence="5" id="KW-0597">Phosphoprotein</keyword>
<evidence type="ECO:0000259" key="16">
    <source>
        <dbReference type="PROSITE" id="PS50112"/>
    </source>
</evidence>
<dbReference type="EMBL" id="UOEU01000865">
    <property type="protein sequence ID" value="VAW41881.1"/>
    <property type="molecule type" value="Genomic_DNA"/>
</dbReference>
<evidence type="ECO:0000256" key="2">
    <source>
        <dbReference type="ARBA" id="ARBA00004651"/>
    </source>
</evidence>
<keyword evidence="13 14" id="KW-0472">Membrane</keyword>
<dbReference type="GO" id="GO:0005524">
    <property type="term" value="F:ATP binding"/>
    <property type="evidence" value="ECO:0007669"/>
    <property type="project" value="UniProtKB-KW"/>
</dbReference>
<dbReference type="PRINTS" id="PR00344">
    <property type="entry name" value="BCTRLSENSOR"/>
</dbReference>
<keyword evidence="9" id="KW-0418">Kinase</keyword>
<keyword evidence="8" id="KW-0547">Nucleotide-binding</keyword>
<name>A0A3B0VG34_9ZZZZ</name>
<evidence type="ECO:0000259" key="18">
    <source>
        <dbReference type="PROSITE" id="PS50885"/>
    </source>
</evidence>
<dbReference type="InterPro" id="IPR005467">
    <property type="entry name" value="His_kinase_dom"/>
</dbReference>
<dbReference type="CDD" id="cd00130">
    <property type="entry name" value="PAS"/>
    <property type="match status" value="1"/>
</dbReference>
<evidence type="ECO:0000256" key="4">
    <source>
        <dbReference type="ARBA" id="ARBA00022475"/>
    </source>
</evidence>
<dbReference type="NCBIfam" id="TIGR00229">
    <property type="entry name" value="sensory_box"/>
    <property type="match status" value="1"/>
</dbReference>
<evidence type="ECO:0000313" key="19">
    <source>
        <dbReference type="EMBL" id="VAW41881.1"/>
    </source>
</evidence>
<dbReference type="InterPro" id="IPR000700">
    <property type="entry name" value="PAS-assoc_C"/>
</dbReference>
<dbReference type="SUPFAM" id="SSF47384">
    <property type="entry name" value="Homodimeric domain of signal transducing histidine kinase"/>
    <property type="match status" value="1"/>
</dbReference>
<dbReference type="SMART" id="SM00387">
    <property type="entry name" value="HATPase_c"/>
    <property type="match status" value="1"/>
</dbReference>
<evidence type="ECO:0000256" key="6">
    <source>
        <dbReference type="ARBA" id="ARBA00022679"/>
    </source>
</evidence>
<dbReference type="CDD" id="cd06225">
    <property type="entry name" value="HAMP"/>
    <property type="match status" value="1"/>
</dbReference>
<feature type="transmembrane region" description="Helical" evidence="14">
    <location>
        <begin position="20"/>
        <end position="40"/>
    </location>
</feature>
<dbReference type="Gene3D" id="3.30.565.10">
    <property type="entry name" value="Histidine kinase-like ATPase, C-terminal domain"/>
    <property type="match status" value="1"/>
</dbReference>
<evidence type="ECO:0000256" key="7">
    <source>
        <dbReference type="ARBA" id="ARBA00022692"/>
    </source>
</evidence>
<feature type="transmembrane region" description="Helical" evidence="14">
    <location>
        <begin position="208"/>
        <end position="225"/>
    </location>
</feature>
<dbReference type="SMART" id="SM00388">
    <property type="entry name" value="HisKA"/>
    <property type="match status" value="1"/>
</dbReference>
<dbReference type="Gene3D" id="3.30.450.40">
    <property type="match status" value="1"/>
</dbReference>
<dbReference type="SMART" id="SM00091">
    <property type="entry name" value="PAS"/>
    <property type="match status" value="1"/>
</dbReference>